<protein>
    <submittedName>
        <fullName evidence="2">Stage III sporulation protein AD</fullName>
    </submittedName>
</protein>
<dbReference type="AlphaFoldDB" id="A0A3G2R7B5"/>
<gene>
    <name evidence="2" type="primary">spoIIIAD</name>
    <name evidence="2" type="ORF">D2962_08840</name>
</gene>
<dbReference type="NCBIfam" id="TIGR02849">
    <property type="entry name" value="spore_III_AD"/>
    <property type="match status" value="1"/>
</dbReference>
<dbReference type="KEGG" id="bacg:D2962_08840"/>
<dbReference type="RefSeq" id="WP_122014765.1">
    <property type="nucleotide sequence ID" value="NZ_CP033169.1"/>
</dbReference>
<dbReference type="Pfam" id="PF06686">
    <property type="entry name" value="SpoIIIAC"/>
    <property type="match status" value="2"/>
</dbReference>
<organism evidence="2 3">
    <name type="scientific">Biomaibacter acetigenes</name>
    <dbReference type="NCBI Taxonomy" id="2316383"/>
    <lineage>
        <taxon>Bacteria</taxon>
        <taxon>Bacillati</taxon>
        <taxon>Bacillota</taxon>
        <taxon>Clostridia</taxon>
        <taxon>Thermosediminibacterales</taxon>
        <taxon>Tepidanaerobacteraceae</taxon>
        <taxon>Biomaibacter</taxon>
    </lineage>
</organism>
<reference evidence="2 3" key="1">
    <citation type="submission" date="2018-10" db="EMBL/GenBank/DDBJ databases">
        <authorList>
            <person name="Zhang X."/>
        </authorList>
    </citation>
    <scope>NUCLEOTIDE SEQUENCE [LARGE SCALE GENOMIC DNA]</scope>
    <source>
        <strain evidence="2 3">SK-G1</strain>
    </source>
</reference>
<name>A0A3G2R7B5_9FIRM</name>
<evidence type="ECO:0000313" key="3">
    <source>
        <dbReference type="Proteomes" id="UP000280960"/>
    </source>
</evidence>
<dbReference type="InterPro" id="IPR025664">
    <property type="entry name" value="Spore_III_AC/AD"/>
</dbReference>
<feature type="transmembrane region" description="Helical" evidence="1">
    <location>
        <begin position="33"/>
        <end position="54"/>
    </location>
</feature>
<keyword evidence="1" id="KW-1133">Transmembrane helix</keyword>
<dbReference type="EMBL" id="CP033169">
    <property type="protein sequence ID" value="AYO30707.1"/>
    <property type="molecule type" value="Genomic_DNA"/>
</dbReference>
<keyword evidence="3" id="KW-1185">Reference proteome</keyword>
<feature type="transmembrane region" description="Helical" evidence="1">
    <location>
        <begin position="6"/>
        <end position="21"/>
    </location>
</feature>
<proteinExistence type="predicted"/>
<keyword evidence="1" id="KW-0812">Transmembrane</keyword>
<keyword evidence="1" id="KW-0472">Membrane</keyword>
<dbReference type="InterPro" id="IPR014211">
    <property type="entry name" value="Spore_III_AD"/>
</dbReference>
<feature type="transmembrane region" description="Helical" evidence="1">
    <location>
        <begin position="66"/>
        <end position="85"/>
    </location>
</feature>
<sequence length="128" mass="13681">MEIVQIVGMGLVATILVVLLKEDKPEIALQISIVIGAIIFLLMIGKIISVVDVLKSLSQKASIDMIYMSAVLKIIGIAYIAEFGAQICRDAGSSSTASKIEFAAKIMILVLSIPILMAVLDLLIKILP</sequence>
<dbReference type="Proteomes" id="UP000280960">
    <property type="component" value="Chromosome"/>
</dbReference>
<accession>A0A3G2R7B5</accession>
<evidence type="ECO:0000256" key="1">
    <source>
        <dbReference type="SAM" id="Phobius"/>
    </source>
</evidence>
<evidence type="ECO:0000313" key="2">
    <source>
        <dbReference type="EMBL" id="AYO30707.1"/>
    </source>
</evidence>
<feature type="transmembrane region" description="Helical" evidence="1">
    <location>
        <begin position="106"/>
        <end position="127"/>
    </location>
</feature>